<accession>A0AA39KX95</accession>
<evidence type="ECO:0000313" key="2">
    <source>
        <dbReference type="Proteomes" id="UP001168990"/>
    </source>
</evidence>
<dbReference type="Proteomes" id="UP001168990">
    <property type="component" value="Unassembled WGS sequence"/>
</dbReference>
<protein>
    <submittedName>
        <fullName evidence="1">Uncharacterized protein</fullName>
    </submittedName>
</protein>
<keyword evidence="2" id="KW-1185">Reference proteome</keyword>
<reference evidence="1" key="2">
    <citation type="submission" date="2023-03" db="EMBL/GenBank/DDBJ databases">
        <authorList>
            <person name="Inwood S.N."/>
            <person name="Skelly J.G."/>
            <person name="Guhlin J."/>
            <person name="Harrop T.W.R."/>
            <person name="Goldson S.G."/>
            <person name="Dearden P.K."/>
        </authorList>
    </citation>
    <scope>NUCLEOTIDE SEQUENCE</scope>
    <source>
        <strain evidence="1">Irish</strain>
        <tissue evidence="1">Whole body</tissue>
    </source>
</reference>
<name>A0AA39KX95_9HYME</name>
<evidence type="ECO:0000313" key="1">
    <source>
        <dbReference type="EMBL" id="KAK0176996.1"/>
    </source>
</evidence>
<reference evidence="1" key="1">
    <citation type="journal article" date="2023" name="bioRxiv">
        <title>Scaffold-level genome assemblies of two parasitoid biocontrol wasps reveal the parthenogenesis mechanism and an associated novel virus.</title>
        <authorList>
            <person name="Inwood S."/>
            <person name="Skelly J."/>
            <person name="Guhlin J."/>
            <person name="Harrop T."/>
            <person name="Goldson S."/>
            <person name="Dearden P."/>
        </authorList>
    </citation>
    <scope>NUCLEOTIDE SEQUENCE</scope>
    <source>
        <strain evidence="1">Irish</strain>
        <tissue evidence="1">Whole body</tissue>
    </source>
</reference>
<comment type="caution">
    <text evidence="1">The sequence shown here is derived from an EMBL/GenBank/DDBJ whole genome shotgun (WGS) entry which is preliminary data.</text>
</comment>
<dbReference type="EMBL" id="JAQQBS010000001">
    <property type="protein sequence ID" value="KAK0176996.1"/>
    <property type="molecule type" value="Genomic_DNA"/>
</dbReference>
<organism evidence="1 2">
    <name type="scientific">Microctonus aethiopoides</name>
    <dbReference type="NCBI Taxonomy" id="144406"/>
    <lineage>
        <taxon>Eukaryota</taxon>
        <taxon>Metazoa</taxon>
        <taxon>Ecdysozoa</taxon>
        <taxon>Arthropoda</taxon>
        <taxon>Hexapoda</taxon>
        <taxon>Insecta</taxon>
        <taxon>Pterygota</taxon>
        <taxon>Neoptera</taxon>
        <taxon>Endopterygota</taxon>
        <taxon>Hymenoptera</taxon>
        <taxon>Apocrita</taxon>
        <taxon>Ichneumonoidea</taxon>
        <taxon>Braconidae</taxon>
        <taxon>Euphorinae</taxon>
        <taxon>Microctonus</taxon>
    </lineage>
</organism>
<sequence length="100" mass="11962">MCIRPIMLYACPVWCCTSNSNIKNLQVVQNRCFNIINYGYYRLNPSYMKIDELHEKVKIDFIEQVIDKLAKKFYKPQVNNIHILKNYGENAINELWDKKD</sequence>
<gene>
    <name evidence="1" type="ORF">PV328_001091</name>
</gene>
<proteinExistence type="predicted"/>
<dbReference type="AlphaFoldDB" id="A0AA39KX95"/>